<dbReference type="InterPro" id="IPR011006">
    <property type="entry name" value="CheY-like_superfamily"/>
</dbReference>
<dbReference type="CDD" id="cd00156">
    <property type="entry name" value="REC"/>
    <property type="match status" value="1"/>
</dbReference>
<dbReference type="SMART" id="SM00448">
    <property type="entry name" value="REC"/>
    <property type="match status" value="1"/>
</dbReference>
<evidence type="ECO:0000256" key="2">
    <source>
        <dbReference type="PROSITE-ProRule" id="PRU00169"/>
    </source>
</evidence>
<keyword evidence="1 2" id="KW-0597">Phosphoprotein</keyword>
<dbReference type="InterPro" id="IPR001789">
    <property type="entry name" value="Sig_transdc_resp-reg_receiver"/>
</dbReference>
<dbReference type="Pfam" id="PF00072">
    <property type="entry name" value="Response_reg"/>
    <property type="match status" value="1"/>
</dbReference>
<dbReference type="SUPFAM" id="SSF52172">
    <property type="entry name" value="CheY-like"/>
    <property type="match status" value="1"/>
</dbReference>
<evidence type="ECO:0000313" key="5">
    <source>
        <dbReference type="Proteomes" id="UP000239388"/>
    </source>
</evidence>
<dbReference type="PROSITE" id="PS50110">
    <property type="entry name" value="RESPONSE_REGULATORY"/>
    <property type="match status" value="1"/>
</dbReference>
<organism evidence="4 5">
    <name type="scientific">Blastopirellula marina</name>
    <dbReference type="NCBI Taxonomy" id="124"/>
    <lineage>
        <taxon>Bacteria</taxon>
        <taxon>Pseudomonadati</taxon>
        <taxon>Planctomycetota</taxon>
        <taxon>Planctomycetia</taxon>
        <taxon>Pirellulales</taxon>
        <taxon>Pirellulaceae</taxon>
        <taxon>Blastopirellula</taxon>
    </lineage>
</organism>
<name>A0A2S8FP80_9BACT</name>
<feature type="domain" description="Response regulatory" evidence="3">
    <location>
        <begin position="7"/>
        <end position="121"/>
    </location>
</feature>
<proteinExistence type="predicted"/>
<protein>
    <recommendedName>
        <fullName evidence="3">Response regulatory domain-containing protein</fullName>
    </recommendedName>
</protein>
<accession>A0A2S8FP80</accession>
<dbReference type="PANTHER" id="PTHR44591">
    <property type="entry name" value="STRESS RESPONSE REGULATOR PROTEIN 1"/>
    <property type="match status" value="1"/>
</dbReference>
<gene>
    <name evidence="4" type="ORF">C5Y98_17495</name>
</gene>
<reference evidence="4 5" key="1">
    <citation type="submission" date="2018-02" db="EMBL/GenBank/DDBJ databases">
        <title>Comparative genomes isolates from brazilian mangrove.</title>
        <authorList>
            <person name="Araujo J.E."/>
            <person name="Taketani R.G."/>
            <person name="Silva M.C.P."/>
            <person name="Loureco M.V."/>
            <person name="Andreote F.D."/>
        </authorList>
    </citation>
    <scope>NUCLEOTIDE SEQUENCE [LARGE SCALE GENOMIC DNA]</scope>
    <source>
        <strain evidence="4 5">NAP PRIS-MGV</strain>
    </source>
</reference>
<evidence type="ECO:0000313" key="4">
    <source>
        <dbReference type="EMBL" id="PQO34006.1"/>
    </source>
</evidence>
<dbReference type="Proteomes" id="UP000239388">
    <property type="component" value="Unassembled WGS sequence"/>
</dbReference>
<evidence type="ECO:0000259" key="3">
    <source>
        <dbReference type="PROSITE" id="PS50110"/>
    </source>
</evidence>
<dbReference type="Gene3D" id="3.40.50.2300">
    <property type="match status" value="1"/>
</dbReference>
<dbReference type="PANTHER" id="PTHR44591:SF3">
    <property type="entry name" value="RESPONSE REGULATORY DOMAIN-CONTAINING PROTEIN"/>
    <property type="match status" value="1"/>
</dbReference>
<dbReference type="InterPro" id="IPR050595">
    <property type="entry name" value="Bact_response_regulator"/>
</dbReference>
<dbReference type="AlphaFoldDB" id="A0A2S8FP80"/>
<evidence type="ECO:0000256" key="1">
    <source>
        <dbReference type="ARBA" id="ARBA00022553"/>
    </source>
</evidence>
<dbReference type="OrthoDB" id="9788090at2"/>
<dbReference type="GO" id="GO:0000160">
    <property type="term" value="P:phosphorelay signal transduction system"/>
    <property type="evidence" value="ECO:0007669"/>
    <property type="project" value="InterPro"/>
</dbReference>
<feature type="modified residue" description="4-aspartylphosphate" evidence="2">
    <location>
        <position position="56"/>
    </location>
</feature>
<dbReference type="EMBL" id="PUIB01000017">
    <property type="protein sequence ID" value="PQO34006.1"/>
    <property type="molecule type" value="Genomic_DNA"/>
</dbReference>
<comment type="caution">
    <text evidence="4">The sequence shown here is derived from an EMBL/GenBank/DDBJ whole genome shotgun (WGS) entry which is preliminary data.</text>
</comment>
<dbReference type="RefSeq" id="WP_105355918.1">
    <property type="nucleotide sequence ID" value="NZ_PUIB01000017.1"/>
</dbReference>
<sequence>MQASNRTILHVDDSALIRRMVHDHFTERGFQVITIADPREVMSALMANHCQVVISDIEMGPIDGLTLLREIKKEDGGISVIMLSMLVDTNTILRSMRWGADAYVFKPLNDFTRLDEAVQATFEKHDGWWKSLQEARERNSKSEIAGSL</sequence>